<dbReference type="Pfam" id="PF05049">
    <property type="entry name" value="IIGP"/>
    <property type="match status" value="2"/>
</dbReference>
<accession>A0A8K0EEB8</accession>
<feature type="domain" description="IRG-type G" evidence="2">
    <location>
        <begin position="1"/>
        <end position="120"/>
    </location>
</feature>
<evidence type="ECO:0000256" key="1">
    <source>
        <dbReference type="ARBA" id="ARBA00005429"/>
    </source>
</evidence>
<dbReference type="EMBL" id="OV696701">
    <property type="protein sequence ID" value="CAH1247748.1"/>
    <property type="molecule type" value="Genomic_DNA"/>
</dbReference>
<evidence type="ECO:0000313" key="3">
    <source>
        <dbReference type="EMBL" id="CAH1247748.1"/>
    </source>
</evidence>
<dbReference type="InterPro" id="IPR007743">
    <property type="entry name" value="Immunity-related_GTPase-like"/>
</dbReference>
<dbReference type="GO" id="GO:0005525">
    <property type="term" value="F:GTP binding"/>
    <property type="evidence" value="ECO:0007669"/>
    <property type="project" value="InterPro"/>
</dbReference>
<dbReference type="Gene3D" id="3.40.50.300">
    <property type="entry name" value="P-loop containing nucleotide triphosphate hydrolases"/>
    <property type="match status" value="2"/>
</dbReference>
<dbReference type="InterPro" id="IPR027417">
    <property type="entry name" value="P-loop_NTPase"/>
</dbReference>
<organism evidence="3 4">
    <name type="scientific">Branchiostoma lanceolatum</name>
    <name type="common">Common lancelet</name>
    <name type="synonym">Amphioxus lanceolatum</name>
    <dbReference type="NCBI Taxonomy" id="7740"/>
    <lineage>
        <taxon>Eukaryota</taxon>
        <taxon>Metazoa</taxon>
        <taxon>Chordata</taxon>
        <taxon>Cephalochordata</taxon>
        <taxon>Leptocardii</taxon>
        <taxon>Amphioxiformes</taxon>
        <taxon>Branchiostomatidae</taxon>
        <taxon>Branchiostoma</taxon>
    </lineage>
</organism>
<feature type="domain" description="IRG-type G" evidence="2">
    <location>
        <begin position="262"/>
        <end position="468"/>
    </location>
</feature>
<dbReference type="InterPro" id="IPR030385">
    <property type="entry name" value="G_IRG_dom"/>
</dbReference>
<dbReference type="PANTHER" id="PTHR14143">
    <property type="entry name" value="INTERFERON-INDUCIBLE GTPASE FAMILY MEMBER"/>
    <property type="match status" value="1"/>
</dbReference>
<dbReference type="PROSITE" id="PS51716">
    <property type="entry name" value="G_IRG"/>
    <property type="match status" value="2"/>
</dbReference>
<evidence type="ECO:0000313" key="4">
    <source>
        <dbReference type="Proteomes" id="UP000838412"/>
    </source>
</evidence>
<dbReference type="OrthoDB" id="422720at2759"/>
<dbReference type="GO" id="GO:0016020">
    <property type="term" value="C:membrane"/>
    <property type="evidence" value="ECO:0007669"/>
    <property type="project" value="InterPro"/>
</dbReference>
<proteinExistence type="inferred from homology"/>
<gene>
    <name evidence="3" type="primary">IRGC</name>
    <name evidence="3" type="ORF">BLAG_LOCUS9329</name>
</gene>
<dbReference type="PANTHER" id="PTHR14143:SF1">
    <property type="entry name" value="IRG-TYPE G DOMAIN-CONTAINING PROTEIN"/>
    <property type="match status" value="1"/>
</dbReference>
<reference evidence="3" key="1">
    <citation type="submission" date="2022-01" db="EMBL/GenBank/DDBJ databases">
        <authorList>
            <person name="Braso-Vives M."/>
        </authorList>
    </citation>
    <scope>NUCLEOTIDE SEQUENCE</scope>
</reference>
<dbReference type="SUPFAM" id="SSF52540">
    <property type="entry name" value="P-loop containing nucleoside triphosphate hydrolases"/>
    <property type="match status" value="1"/>
</dbReference>
<dbReference type="Proteomes" id="UP000838412">
    <property type="component" value="Chromosome 16"/>
</dbReference>
<dbReference type="AlphaFoldDB" id="A0A8K0EEB8"/>
<name>A0A8K0EEB8_BRALA</name>
<comment type="similarity">
    <text evidence="1">Belongs to the TRAFAC class dynamin-like GTPase superfamily. IRG family.</text>
</comment>
<keyword evidence="4" id="KW-1185">Reference proteome</keyword>
<evidence type="ECO:0000259" key="2">
    <source>
        <dbReference type="PROSITE" id="PS51716"/>
    </source>
</evidence>
<protein>
    <submittedName>
        <fullName evidence="3">IRGC protein</fullName>
    </submittedName>
</protein>
<sequence>MEECHVFLVFSSGRIQHNAVQIGMKARDMDKKVLFVRSQFDKDLADKKEDDPDYFEGKEEAEAVANLMEELRDDYIDVLMEVGWEGEVYPRDVFIISGRYESVLEGRWDIPKFRKAMFDGLGALQKMVVIHTCRDFSKDTIKERGDVLRSQMGFIALTATKGTYVPIVGIDAVPDALELAYKNYKEAFDLTEDAVEQLAKMTKKSPEDLKKFVSTREINGELDEEQQKILKSLASAPGGANTEMLKKIQEYATKNMEAWKKVEVKVGIVGDPGAGKSTFINSFRRLKSKQEGAAKVGLGHTTSKATEYPHPKRPGLVFVDFPGVLLKKGTSDKGDFNIEQYLIEFGEKMNECHVFLVFSSGRIQHNAVQIGMQARDMGKKVLFVRSQFDKDLADKENDDPEYFEGKEKAEAVANLMEELRDDYIDVLKEVGWEGEVRSRDVFIISGRYDSVLEEHWDIPKFKKAMFDGLGALQKMVVIHTCRDFSKDTIKERGDVLRGQMGFIALTATRGTFAPFFGIKAVPYALASAYENYKEVFDLTEDAVEQLAKMTKKSPQDLKKFVSTRLLAGRDDIEVI</sequence>